<dbReference type="Gene3D" id="2.150.10.10">
    <property type="entry name" value="Serralysin-like metalloprotease, C-terminal"/>
    <property type="match status" value="1"/>
</dbReference>
<feature type="region of interest" description="Disordered" evidence="1">
    <location>
        <begin position="1"/>
        <end position="27"/>
    </location>
</feature>
<evidence type="ECO:0000313" key="2">
    <source>
        <dbReference type="EMBL" id="STQ11994.1"/>
    </source>
</evidence>
<dbReference type="InterPro" id="IPR011049">
    <property type="entry name" value="Serralysin-like_metalloprot_C"/>
</dbReference>
<dbReference type="NCBIfam" id="TIGR03661">
    <property type="entry name" value="T1SS_VCA0849"/>
    <property type="match status" value="1"/>
</dbReference>
<name>A0A377M0Q0_ENTCL</name>
<dbReference type="EMBL" id="UGJB01000004">
    <property type="protein sequence ID" value="STQ11994.1"/>
    <property type="molecule type" value="Genomic_DNA"/>
</dbReference>
<proteinExistence type="predicted"/>
<reference evidence="2 3" key="1">
    <citation type="submission" date="2018-06" db="EMBL/GenBank/DDBJ databases">
        <authorList>
            <consortium name="Pathogen Informatics"/>
            <person name="Doyle S."/>
        </authorList>
    </citation>
    <scope>NUCLEOTIDE SEQUENCE [LARGE SCALE GENOMIC DNA]</scope>
    <source>
        <strain evidence="2 3">NCTC10005</strain>
    </source>
</reference>
<accession>A0A377M0Q0</accession>
<dbReference type="InterPro" id="IPR019960">
    <property type="entry name" value="T1SS_VCA0849"/>
</dbReference>
<dbReference type="AlphaFoldDB" id="A0A377M0Q0"/>
<dbReference type="SUPFAM" id="SSF51120">
    <property type="entry name" value="beta-Roll"/>
    <property type="match status" value="1"/>
</dbReference>
<dbReference type="Proteomes" id="UP000255106">
    <property type="component" value="Unassembled WGS sequence"/>
</dbReference>
<organism evidence="2 3">
    <name type="scientific">Enterobacter cloacae</name>
    <dbReference type="NCBI Taxonomy" id="550"/>
    <lineage>
        <taxon>Bacteria</taxon>
        <taxon>Pseudomonadati</taxon>
        <taxon>Pseudomonadota</taxon>
        <taxon>Gammaproteobacteria</taxon>
        <taxon>Enterobacterales</taxon>
        <taxon>Enterobacteriaceae</taxon>
        <taxon>Enterobacter</taxon>
        <taxon>Enterobacter cloacae complex</taxon>
    </lineage>
</organism>
<evidence type="ECO:0000256" key="1">
    <source>
        <dbReference type="SAM" id="MobiDB-lite"/>
    </source>
</evidence>
<gene>
    <name evidence="2" type="ORF">NCTC10005_04776</name>
</gene>
<sequence>MNIEGINGSDFDDVITGNSGDNQFEGRGGNDTFNIGSGGHDTLLYKLINASDATGGNGHDVVNGFTVGTWEGTADTDRIDLRDLLSDSGYTGTGSASYVNGVATLDSSAGNITDYIRVVQNGSNTEIQVDLDGTGGQFSPTTLVTLNGVQTDLATLLANHQLLIA</sequence>
<protein>
    <submittedName>
        <fullName evidence="2">Type 1 secretion target domain-containng protein</fullName>
    </submittedName>
</protein>
<evidence type="ECO:0000313" key="3">
    <source>
        <dbReference type="Proteomes" id="UP000255106"/>
    </source>
</evidence>